<keyword evidence="1" id="KW-1133">Transmembrane helix</keyword>
<evidence type="ECO:0000313" key="3">
    <source>
        <dbReference type="Proteomes" id="UP001221597"/>
    </source>
</evidence>
<keyword evidence="3" id="KW-1185">Reference proteome</keyword>
<feature type="transmembrane region" description="Helical" evidence="1">
    <location>
        <begin position="36"/>
        <end position="57"/>
    </location>
</feature>
<feature type="transmembrane region" description="Helical" evidence="1">
    <location>
        <begin position="63"/>
        <end position="82"/>
    </location>
</feature>
<gene>
    <name evidence="2" type="ORF">P9989_07980</name>
</gene>
<keyword evidence="1" id="KW-0472">Membrane</keyword>
<keyword evidence="1" id="KW-0812">Transmembrane</keyword>
<dbReference type="EMBL" id="CP121671">
    <property type="protein sequence ID" value="WFT76290.1"/>
    <property type="molecule type" value="Genomic_DNA"/>
</dbReference>
<accession>A0ABY8J1C1</accession>
<name>A0ABY8J1C1_9BACI</name>
<dbReference type="RefSeq" id="WP_283078244.1">
    <property type="nucleotide sequence ID" value="NZ_CP121671.1"/>
</dbReference>
<proteinExistence type="predicted"/>
<organism evidence="2 3">
    <name type="scientific">Halobacillus naozhouensis</name>
    <dbReference type="NCBI Taxonomy" id="554880"/>
    <lineage>
        <taxon>Bacteria</taxon>
        <taxon>Bacillati</taxon>
        <taxon>Bacillota</taxon>
        <taxon>Bacilli</taxon>
        <taxon>Bacillales</taxon>
        <taxon>Bacillaceae</taxon>
        <taxon>Halobacillus</taxon>
    </lineage>
</organism>
<dbReference type="InterPro" id="IPR009708">
    <property type="entry name" value="Phage_A118_holin/antiholin"/>
</dbReference>
<feature type="transmembrane region" description="Helical" evidence="1">
    <location>
        <begin position="6"/>
        <end position="24"/>
    </location>
</feature>
<reference evidence="2 3" key="1">
    <citation type="submission" date="2023-04" db="EMBL/GenBank/DDBJ databases">
        <title>Genome sequence of Halobacillus naozhouensis KACC 21980.</title>
        <authorList>
            <person name="Kim S."/>
            <person name="Heo J."/>
            <person name="Kwon S.-W."/>
        </authorList>
    </citation>
    <scope>NUCLEOTIDE SEQUENCE [LARGE SCALE GENOMIC DNA]</scope>
    <source>
        <strain evidence="2 3">KCTC 13234</strain>
    </source>
</reference>
<dbReference type="Pfam" id="PF06946">
    <property type="entry name" value="Phage_holin_5_1"/>
    <property type="match status" value="1"/>
</dbReference>
<evidence type="ECO:0000256" key="1">
    <source>
        <dbReference type="SAM" id="Phobius"/>
    </source>
</evidence>
<protein>
    <submittedName>
        <fullName evidence="2">Holin</fullName>
    </submittedName>
</protein>
<evidence type="ECO:0000313" key="2">
    <source>
        <dbReference type="EMBL" id="WFT76290.1"/>
    </source>
</evidence>
<sequence>MENEIMQQVLLFITMISPFVFGVIEVVKKAFRIPKNYIPLLSVGIGLFAGIAAFPFTDMSLMLRIWAGVGAGLSGTGLFEMVKKRGGFSKQNSHEKE</sequence>
<dbReference type="Proteomes" id="UP001221597">
    <property type="component" value="Chromosome"/>
</dbReference>